<dbReference type="EMBL" id="FOVI01000008">
    <property type="protein sequence ID" value="SFN62756.1"/>
    <property type="molecule type" value="Genomic_DNA"/>
</dbReference>
<feature type="transmembrane region" description="Helical" evidence="1">
    <location>
        <begin position="33"/>
        <end position="52"/>
    </location>
</feature>
<evidence type="ECO:0000313" key="2">
    <source>
        <dbReference type="EMBL" id="SFN62756.1"/>
    </source>
</evidence>
<dbReference type="AlphaFoldDB" id="A0A1I5AJS3"/>
<name>A0A1I5AJS3_9FLAO</name>
<feature type="transmembrane region" description="Helical" evidence="1">
    <location>
        <begin position="5"/>
        <end position="21"/>
    </location>
</feature>
<keyword evidence="1" id="KW-0472">Membrane</keyword>
<accession>A0A1I5AJS3</accession>
<dbReference type="STRING" id="913024.SAMN05421741_10874"/>
<keyword evidence="1" id="KW-0812">Transmembrane</keyword>
<protein>
    <submittedName>
        <fullName evidence="2">Uncharacterized protein</fullName>
    </submittedName>
</protein>
<evidence type="ECO:0000313" key="3">
    <source>
        <dbReference type="Proteomes" id="UP000199036"/>
    </source>
</evidence>
<keyword evidence="1" id="KW-1133">Transmembrane helix</keyword>
<dbReference type="Proteomes" id="UP000199036">
    <property type="component" value="Unassembled WGS sequence"/>
</dbReference>
<organism evidence="2 3">
    <name type="scientific">Paenimyroides ummariense</name>
    <dbReference type="NCBI Taxonomy" id="913024"/>
    <lineage>
        <taxon>Bacteria</taxon>
        <taxon>Pseudomonadati</taxon>
        <taxon>Bacteroidota</taxon>
        <taxon>Flavobacteriia</taxon>
        <taxon>Flavobacteriales</taxon>
        <taxon>Flavobacteriaceae</taxon>
        <taxon>Paenimyroides</taxon>
    </lineage>
</organism>
<keyword evidence="3" id="KW-1185">Reference proteome</keyword>
<gene>
    <name evidence="2" type="ORF">SAMN05421741_10874</name>
</gene>
<reference evidence="3" key="1">
    <citation type="submission" date="2016-10" db="EMBL/GenBank/DDBJ databases">
        <authorList>
            <person name="Varghese N."/>
            <person name="Submissions S."/>
        </authorList>
    </citation>
    <scope>NUCLEOTIDE SEQUENCE [LARGE SCALE GENOMIC DNA]</scope>
    <source>
        <strain evidence="3">DS-12</strain>
    </source>
</reference>
<sequence length="63" mass="7625">MLKKILLYTLIYIVISFLMSYNEIQCALNGEELCWYNLIGKFIIFILLIMLFDQFIKPKIFKR</sequence>
<proteinExistence type="predicted"/>
<evidence type="ECO:0000256" key="1">
    <source>
        <dbReference type="SAM" id="Phobius"/>
    </source>
</evidence>